<keyword evidence="1" id="KW-0347">Helicase</keyword>
<evidence type="ECO:0000313" key="2">
    <source>
        <dbReference type="Proteomes" id="UP000224592"/>
    </source>
</evidence>
<keyword evidence="1" id="KW-0547">Nucleotide-binding</keyword>
<organism evidence="1 2">
    <name type="scientific">Streptomyces phage OlympicHelado</name>
    <dbReference type="NCBI Taxonomy" id="1897524"/>
    <lineage>
        <taxon>Viruses</taxon>
        <taxon>Duplodnaviria</taxon>
        <taxon>Heunggongvirae</taxon>
        <taxon>Uroviricota</taxon>
        <taxon>Caudoviricetes</taxon>
        <taxon>Rimavirus</taxon>
        <taxon>Rimavirus rima</taxon>
    </lineage>
</organism>
<dbReference type="SMR" id="A0A1I9SDM0"/>
<protein>
    <submittedName>
        <fullName evidence="1">Helicase</fullName>
    </submittedName>
</protein>
<keyword evidence="1" id="KW-0378">Hydrolase</keyword>
<name>A0A1I9SDM0_9CAUD</name>
<dbReference type="Proteomes" id="UP000224592">
    <property type="component" value="Segment"/>
</dbReference>
<evidence type="ECO:0000313" key="1">
    <source>
        <dbReference type="EMBL" id="AOZ64947.1"/>
    </source>
</evidence>
<dbReference type="Gene3D" id="3.40.50.300">
    <property type="entry name" value="P-loop containing nucleotide triphosphate hydrolases"/>
    <property type="match status" value="2"/>
</dbReference>
<gene>
    <name evidence="1" type="ORF">SEA_OLYMPICHELADO_83</name>
</gene>
<accession>A0A1I9SDM0</accession>
<keyword evidence="1" id="KW-0067">ATP-binding</keyword>
<dbReference type="InterPro" id="IPR027417">
    <property type="entry name" value="P-loop_NTPase"/>
</dbReference>
<dbReference type="EMBL" id="KX670789">
    <property type="protein sequence ID" value="AOZ64947.1"/>
    <property type="molecule type" value="Genomic_DNA"/>
</dbReference>
<proteinExistence type="predicted"/>
<reference evidence="1 2" key="1">
    <citation type="submission" date="2016-08" db="EMBL/GenBank/DDBJ databases">
        <authorList>
            <person name="Delwel I.O."/>
            <person name="Rosado J.E."/>
            <person name="Bhuiyan S."/>
            <person name="Layton S.R."/>
            <person name="Benjamin R.C."/>
            <person name="Hughes L.E."/>
            <person name="Garlena R.A."/>
            <person name="Russell D.A."/>
            <person name="Pope W.H."/>
            <person name="Jacobs-Sera D."/>
            <person name="Hendrix R.W."/>
            <person name="Hatfull G.F."/>
        </authorList>
    </citation>
    <scope>NUCLEOTIDE SEQUENCE [LARGE SCALE GENOMIC DNA]</scope>
</reference>
<sequence>MSVTLFPHQKKAIGDMSNGKILWGDVGTGKSLTAAAYYIEKEAPKDVYVITTAKKRDSLDWEKEFIKFGVGDVAGPLTGRLKVDSWNNIAKYKNVRNAFLIFDEQRLVGSGAWSKAFIHMTKPEKKNTWILLSATPGDTWMDYIPVFIANGYYKNRTEFIDKHVEFNSYTKFPKIERFHNEHILERLRNELLVHMPFERHTTRVTHNVKVEFDADALRLITHERWNPYEERPIRSLAEFFYLMRRVVYSHPSRLEAVRERMKRHPRLVVFYNFDYELEVLRTLAGEVPVAEWNGHKHEEIPDTDRWVYLVQYTAGSEGWNCTSTDAMLFYSLTYSYKAWHQAHGRIDRLNTPFDVLHYYVLMSEAAIDGGVLTALIKKHSFNEVKFARKLKAVA</sequence>
<dbReference type="GO" id="GO:0004386">
    <property type="term" value="F:helicase activity"/>
    <property type="evidence" value="ECO:0007669"/>
    <property type="project" value="UniProtKB-KW"/>
</dbReference>
<dbReference type="SUPFAM" id="SSF52540">
    <property type="entry name" value="P-loop containing nucleoside triphosphate hydrolases"/>
    <property type="match status" value="2"/>
</dbReference>